<evidence type="ECO:0000313" key="3">
    <source>
        <dbReference type="Proteomes" id="UP000032232"/>
    </source>
</evidence>
<feature type="chain" id="PRO_5002230484" description="Lipoprotein" evidence="1">
    <location>
        <begin position="22"/>
        <end position="99"/>
    </location>
</feature>
<name>A0A0D1EP79_9RHOB</name>
<dbReference type="PROSITE" id="PS51257">
    <property type="entry name" value="PROKAR_LIPOPROTEIN"/>
    <property type="match status" value="1"/>
</dbReference>
<evidence type="ECO:0000313" key="2">
    <source>
        <dbReference type="EMBL" id="KIT17470.1"/>
    </source>
</evidence>
<dbReference type="RefSeq" id="WP_043917519.1">
    <property type="nucleotide sequence ID" value="NZ_FZPF01000002.1"/>
</dbReference>
<accession>A0A0D1EP79</accession>
<reference evidence="2 3" key="1">
    <citation type="submission" date="2015-02" db="EMBL/GenBank/DDBJ databases">
        <title>Genome Sequence of Jannaschia aquimarina DSM28248, a member of the Roseobacter clade.</title>
        <authorList>
            <person name="Voget S."/>
            <person name="Daniel R."/>
        </authorList>
    </citation>
    <scope>NUCLEOTIDE SEQUENCE [LARGE SCALE GENOMIC DNA]</scope>
    <source>
        <strain evidence="2 3">GSW-M26</strain>
    </source>
</reference>
<dbReference type="AlphaFoldDB" id="A0A0D1EP79"/>
<keyword evidence="1" id="KW-0732">Signal</keyword>
<sequence length="99" mass="10144">MSRIALVPVLVILAACNPVTAGNPSVEQALALAADRTCPLPVPERDSLLAAAVAADDATPVEAFLAQRPEDATAQATAQLIAGEPVVDPDRIACLSPYL</sequence>
<gene>
    <name evidence="2" type="ORF">jaqu_06580</name>
</gene>
<evidence type="ECO:0000256" key="1">
    <source>
        <dbReference type="SAM" id="SignalP"/>
    </source>
</evidence>
<comment type="caution">
    <text evidence="2">The sequence shown here is derived from an EMBL/GenBank/DDBJ whole genome shotgun (WGS) entry which is preliminary data.</text>
</comment>
<dbReference type="Proteomes" id="UP000032232">
    <property type="component" value="Unassembled WGS sequence"/>
</dbReference>
<organism evidence="2 3">
    <name type="scientific">Jannaschia aquimarina</name>
    <dbReference type="NCBI Taxonomy" id="935700"/>
    <lineage>
        <taxon>Bacteria</taxon>
        <taxon>Pseudomonadati</taxon>
        <taxon>Pseudomonadota</taxon>
        <taxon>Alphaproteobacteria</taxon>
        <taxon>Rhodobacterales</taxon>
        <taxon>Roseobacteraceae</taxon>
        <taxon>Jannaschia</taxon>
    </lineage>
</organism>
<dbReference type="STRING" id="935700.jaqu_06580"/>
<dbReference type="EMBL" id="JYFE01000017">
    <property type="protein sequence ID" value="KIT17470.1"/>
    <property type="molecule type" value="Genomic_DNA"/>
</dbReference>
<feature type="signal peptide" evidence="1">
    <location>
        <begin position="1"/>
        <end position="21"/>
    </location>
</feature>
<keyword evidence="3" id="KW-1185">Reference proteome</keyword>
<dbReference type="PATRIC" id="fig|935700.4.peg.695"/>
<proteinExistence type="predicted"/>
<dbReference type="OrthoDB" id="9936162at2"/>
<evidence type="ECO:0008006" key="4">
    <source>
        <dbReference type="Google" id="ProtNLM"/>
    </source>
</evidence>
<protein>
    <recommendedName>
        <fullName evidence="4">Lipoprotein</fullName>
    </recommendedName>
</protein>